<feature type="compositionally biased region" description="Basic and acidic residues" evidence="1">
    <location>
        <begin position="7"/>
        <end position="26"/>
    </location>
</feature>
<evidence type="ECO:0000256" key="1">
    <source>
        <dbReference type="SAM" id="MobiDB-lite"/>
    </source>
</evidence>
<evidence type="ECO:0000313" key="3">
    <source>
        <dbReference type="Proteomes" id="UP000271974"/>
    </source>
</evidence>
<evidence type="ECO:0000313" key="2">
    <source>
        <dbReference type="EMBL" id="RUS74841.1"/>
    </source>
</evidence>
<reference evidence="2 3" key="1">
    <citation type="submission" date="2019-01" db="EMBL/GenBank/DDBJ databases">
        <title>A draft genome assembly of the solar-powered sea slug Elysia chlorotica.</title>
        <authorList>
            <person name="Cai H."/>
            <person name="Li Q."/>
            <person name="Fang X."/>
            <person name="Li J."/>
            <person name="Curtis N.E."/>
            <person name="Altenburger A."/>
            <person name="Shibata T."/>
            <person name="Feng M."/>
            <person name="Maeda T."/>
            <person name="Schwartz J.A."/>
            <person name="Shigenobu S."/>
            <person name="Lundholm N."/>
            <person name="Nishiyama T."/>
            <person name="Yang H."/>
            <person name="Hasebe M."/>
            <person name="Li S."/>
            <person name="Pierce S.K."/>
            <person name="Wang J."/>
        </authorList>
    </citation>
    <scope>NUCLEOTIDE SEQUENCE [LARGE SCALE GENOMIC DNA]</scope>
    <source>
        <strain evidence="2">EC2010</strain>
        <tissue evidence="2">Whole organism of an adult</tissue>
    </source>
</reference>
<dbReference type="EMBL" id="RQTK01000794">
    <property type="protein sequence ID" value="RUS74841.1"/>
    <property type="molecule type" value="Genomic_DNA"/>
</dbReference>
<comment type="caution">
    <text evidence="2">The sequence shown here is derived from an EMBL/GenBank/DDBJ whole genome shotgun (WGS) entry which is preliminary data.</text>
</comment>
<feature type="compositionally biased region" description="Polar residues" evidence="1">
    <location>
        <begin position="71"/>
        <end position="82"/>
    </location>
</feature>
<dbReference type="Proteomes" id="UP000271974">
    <property type="component" value="Unassembled WGS sequence"/>
</dbReference>
<keyword evidence="3" id="KW-1185">Reference proteome</keyword>
<feature type="compositionally biased region" description="Basic and acidic residues" evidence="1">
    <location>
        <begin position="94"/>
        <end position="122"/>
    </location>
</feature>
<protein>
    <submittedName>
        <fullName evidence="2">Uncharacterized protein</fullName>
    </submittedName>
</protein>
<dbReference type="AlphaFoldDB" id="A0A3S1B2Y2"/>
<feature type="region of interest" description="Disordered" evidence="1">
    <location>
        <begin position="1"/>
        <end position="26"/>
    </location>
</feature>
<name>A0A3S1B2Y2_ELYCH</name>
<gene>
    <name evidence="2" type="ORF">EGW08_017398</name>
</gene>
<sequence length="122" mass="15153">MSSLCETETKRERERDRERHTVRQRDRQIHTVRGRQLDRLTDCEREERDSLKEIKYDKMDRVKNLLRQTDRQTGGKTIQIDQQAHRETHRKREREKVKSLEIERERQTGTQGKRERERERER</sequence>
<feature type="region of interest" description="Disordered" evidence="1">
    <location>
        <begin position="65"/>
        <end position="122"/>
    </location>
</feature>
<proteinExistence type="predicted"/>
<organism evidence="2 3">
    <name type="scientific">Elysia chlorotica</name>
    <name type="common">Eastern emerald elysia</name>
    <name type="synonym">Sea slug</name>
    <dbReference type="NCBI Taxonomy" id="188477"/>
    <lineage>
        <taxon>Eukaryota</taxon>
        <taxon>Metazoa</taxon>
        <taxon>Spiralia</taxon>
        <taxon>Lophotrochozoa</taxon>
        <taxon>Mollusca</taxon>
        <taxon>Gastropoda</taxon>
        <taxon>Heterobranchia</taxon>
        <taxon>Euthyneura</taxon>
        <taxon>Panpulmonata</taxon>
        <taxon>Sacoglossa</taxon>
        <taxon>Placobranchoidea</taxon>
        <taxon>Plakobranchidae</taxon>
        <taxon>Elysia</taxon>
    </lineage>
</organism>
<accession>A0A3S1B2Y2</accession>